<evidence type="ECO:0008006" key="4">
    <source>
        <dbReference type="Google" id="ProtNLM"/>
    </source>
</evidence>
<dbReference type="RefSeq" id="WP_020370148.1">
    <property type="nucleotide sequence ID" value="NZ_APJW01000002.1"/>
</dbReference>
<reference evidence="2 3" key="1">
    <citation type="submission" date="2013-07" db="EMBL/GenBank/DDBJ databases">
        <title>Isolation of a new Chlamydia species from the feral Sacred Ibis (Threskiornis aethiopicus): Chlamydia ibidis.</title>
        <authorList>
            <person name="Vorimore F."/>
            <person name="Hsia R.-C."/>
            <person name="Huot-Creasy H."/>
            <person name="Bastian S."/>
            <person name="Deruyter L."/>
            <person name="Passet A."/>
            <person name="Sachse K."/>
            <person name="Bavoil P."/>
            <person name="Myers G."/>
            <person name="Laroucau K."/>
        </authorList>
    </citation>
    <scope>NUCLEOTIDE SEQUENCE [LARGE SCALE GENOMIC DNA]</scope>
    <source>
        <strain evidence="2 3">10-1398/6</strain>
    </source>
</reference>
<accession>A0ABN0MZP2</accession>
<name>A0ABN0MZP2_9CHLA</name>
<dbReference type="EMBL" id="APJW01000002">
    <property type="protein sequence ID" value="EQM62737.1"/>
    <property type="molecule type" value="Genomic_DNA"/>
</dbReference>
<dbReference type="Proteomes" id="UP000016064">
    <property type="component" value="Unassembled WGS sequence"/>
</dbReference>
<feature type="region of interest" description="Disordered" evidence="1">
    <location>
        <begin position="1"/>
        <end position="23"/>
    </location>
</feature>
<evidence type="ECO:0000313" key="3">
    <source>
        <dbReference type="Proteomes" id="UP000016064"/>
    </source>
</evidence>
<comment type="caution">
    <text evidence="2">The sequence shown here is derived from an EMBL/GenBank/DDBJ whole genome shotgun (WGS) entry which is preliminary data.</text>
</comment>
<gene>
    <name evidence="2" type="ORF">H359_0593</name>
</gene>
<protein>
    <recommendedName>
        <fullName evidence="4">Autotransporter beta-domain protein</fullName>
    </recommendedName>
</protein>
<organism evidence="2 3">
    <name type="scientific">Chlamydia ibidis 10-1398/6</name>
    <dbReference type="NCBI Taxonomy" id="1046581"/>
    <lineage>
        <taxon>Bacteria</taxon>
        <taxon>Pseudomonadati</taxon>
        <taxon>Chlamydiota</taxon>
        <taxon>Chlamydiia</taxon>
        <taxon>Chlamydiales</taxon>
        <taxon>Chlamydiaceae</taxon>
        <taxon>Chlamydia/Chlamydophila group</taxon>
        <taxon>Chlamydia</taxon>
    </lineage>
</organism>
<proteinExistence type="predicted"/>
<evidence type="ECO:0000313" key="2">
    <source>
        <dbReference type="EMBL" id="EQM62737.1"/>
    </source>
</evidence>
<sequence length="278" mass="30938">MQNDNQISPQFNNNNDPSEMTSGVKDQNFYLKNSTLEVSEDLIIGDLLKADNLTVTNDVTVNPDLFVGGNVSGGTTTLHNLTLNGDFSITSAANGAISEINNISDPQSPRDALTFGYYKKTSLQAYNCMLGYAAQQWFAEKSDLTFKTFSSKDDETFTPLYQNCFTVESTRIILKRPGIYQVAYQVTRNWGGHYGDNLPSLYLRLNSMGSPTVLCSTDTRGQYAGDYTSVSLYAIFSLPITTTNNPYLTVNTTYEITRILSNISVIWFPFSNVYSEMD</sequence>
<keyword evidence="3" id="KW-1185">Reference proteome</keyword>
<evidence type="ECO:0000256" key="1">
    <source>
        <dbReference type="SAM" id="MobiDB-lite"/>
    </source>
</evidence>